<dbReference type="Pfam" id="PF00005">
    <property type="entry name" value="ABC_tran"/>
    <property type="match status" value="1"/>
</dbReference>
<dbReference type="AlphaFoldDB" id="A0AA48M9I4"/>
<keyword evidence="7" id="KW-1185">Reference proteome</keyword>
<dbReference type="InterPro" id="IPR003439">
    <property type="entry name" value="ABC_transporter-like_ATP-bd"/>
</dbReference>
<dbReference type="InterPro" id="IPR003593">
    <property type="entry name" value="AAA+_ATPase"/>
</dbReference>
<dbReference type="PANTHER" id="PTHR43158:SF2">
    <property type="entry name" value="SKFA PEPTIDE EXPORT ATP-BINDING PROTEIN SKFE"/>
    <property type="match status" value="1"/>
</dbReference>
<evidence type="ECO:0000313" key="6">
    <source>
        <dbReference type="EMBL" id="CAJ1003146.1"/>
    </source>
</evidence>
<proteinExistence type="predicted"/>
<name>A0AA48M9I4_9BACL</name>
<dbReference type="SMART" id="SM00382">
    <property type="entry name" value="AAA"/>
    <property type="match status" value="1"/>
</dbReference>
<dbReference type="PROSITE" id="PS00211">
    <property type="entry name" value="ABC_TRANSPORTER_1"/>
    <property type="match status" value="1"/>
</dbReference>
<dbReference type="EMBL" id="OY569118">
    <property type="protein sequence ID" value="CAJ1003146.1"/>
    <property type="molecule type" value="Genomic_DNA"/>
</dbReference>
<protein>
    <submittedName>
        <fullName evidence="6">Molybdenum ABC transporter ATP-binding protein</fullName>
    </submittedName>
</protein>
<feature type="domain" description="ABC transporter" evidence="5">
    <location>
        <begin position="7"/>
        <end position="246"/>
    </location>
</feature>
<dbReference type="GO" id="GO:0016887">
    <property type="term" value="F:ATP hydrolysis activity"/>
    <property type="evidence" value="ECO:0007669"/>
    <property type="project" value="InterPro"/>
</dbReference>
<organism evidence="6 7">
    <name type="scientific">Brevibacillus aydinogluensis</name>
    <dbReference type="NCBI Taxonomy" id="927786"/>
    <lineage>
        <taxon>Bacteria</taxon>
        <taxon>Bacillati</taxon>
        <taxon>Bacillota</taxon>
        <taxon>Bacilli</taxon>
        <taxon>Bacillales</taxon>
        <taxon>Paenibacillaceae</taxon>
        <taxon>Brevibacillus</taxon>
    </lineage>
</organism>
<dbReference type="PROSITE" id="PS50893">
    <property type="entry name" value="ABC_TRANSPORTER_2"/>
    <property type="match status" value="1"/>
</dbReference>
<evidence type="ECO:0000256" key="1">
    <source>
        <dbReference type="ARBA" id="ARBA00004202"/>
    </source>
</evidence>
<evidence type="ECO:0000256" key="2">
    <source>
        <dbReference type="ARBA" id="ARBA00022448"/>
    </source>
</evidence>
<dbReference type="GO" id="GO:0005524">
    <property type="term" value="F:ATP binding"/>
    <property type="evidence" value="ECO:0007669"/>
    <property type="project" value="UniProtKB-KW"/>
</dbReference>
<gene>
    <name evidence="6" type="ORF">BSPP4475_12525</name>
</gene>
<evidence type="ECO:0000256" key="4">
    <source>
        <dbReference type="ARBA" id="ARBA00022840"/>
    </source>
</evidence>
<dbReference type="KEGG" id="bayd:BSPP4475_12525"/>
<dbReference type="InterPro" id="IPR027417">
    <property type="entry name" value="P-loop_NTPase"/>
</dbReference>
<dbReference type="InterPro" id="IPR015856">
    <property type="entry name" value="ABC_transpr_CbiO/EcfA_su"/>
</dbReference>
<sequence>MNEQLAIELRDVSWQREERYILRGINWQVKQGEHWCLVGQNGSGKTSLLNIICGYEWPTAGQVSVLGQRYGTVDLREVRKSIGWVSSALMARLHERETALRVVLSGREASIGLYSVPKEGDLQKAAELLEMFGCASLIHSPYRTLSQGERQKVLIARALMASPRLLILDEPCTGLDLLAREQLLDMISQIARQPDGPTLLYVTHHIEEILPCFTHALLLKNGEVDRAGRTADVLTEAELSRFFGVPIAIRQAQGRTWVSLAETSSAC</sequence>
<dbReference type="SUPFAM" id="SSF52540">
    <property type="entry name" value="P-loop containing nucleoside triphosphate hydrolases"/>
    <property type="match status" value="1"/>
</dbReference>
<dbReference type="InterPro" id="IPR017871">
    <property type="entry name" value="ABC_transporter-like_CS"/>
</dbReference>
<evidence type="ECO:0000313" key="7">
    <source>
        <dbReference type="Proteomes" id="UP001189619"/>
    </source>
</evidence>
<dbReference type="CDD" id="cd03225">
    <property type="entry name" value="ABC_cobalt_CbiO_domain1"/>
    <property type="match status" value="1"/>
</dbReference>
<comment type="subcellular location">
    <subcellularLocation>
        <location evidence="1">Cell membrane</location>
        <topology evidence="1">Peripheral membrane protein</topology>
    </subcellularLocation>
</comment>
<reference evidence="6" key="1">
    <citation type="submission" date="2023-07" db="EMBL/GenBank/DDBJ databases">
        <authorList>
            <person name="Ivanov I."/>
            <person name="Teneva D."/>
            <person name="Stoikov I."/>
        </authorList>
    </citation>
    <scope>NUCLEOTIDE SEQUENCE</scope>
    <source>
        <strain evidence="6">4475</strain>
    </source>
</reference>
<dbReference type="Proteomes" id="UP001189619">
    <property type="component" value="Chromosome"/>
</dbReference>
<keyword evidence="4 6" id="KW-0067">ATP-binding</keyword>
<dbReference type="GO" id="GO:0022857">
    <property type="term" value="F:transmembrane transporter activity"/>
    <property type="evidence" value="ECO:0007669"/>
    <property type="project" value="UniProtKB-ARBA"/>
</dbReference>
<evidence type="ECO:0000256" key="3">
    <source>
        <dbReference type="ARBA" id="ARBA00022741"/>
    </source>
</evidence>
<dbReference type="Gene3D" id="3.40.50.300">
    <property type="entry name" value="P-loop containing nucleotide triphosphate hydrolases"/>
    <property type="match status" value="1"/>
</dbReference>
<dbReference type="PANTHER" id="PTHR43158">
    <property type="entry name" value="SKFA PEPTIDE EXPORT ATP-BINDING PROTEIN SKFE"/>
    <property type="match status" value="1"/>
</dbReference>
<evidence type="ECO:0000259" key="5">
    <source>
        <dbReference type="PROSITE" id="PS50893"/>
    </source>
</evidence>
<keyword evidence="2" id="KW-0813">Transport</keyword>
<accession>A0AA48M9I4</accession>
<dbReference type="GO" id="GO:0005886">
    <property type="term" value="C:plasma membrane"/>
    <property type="evidence" value="ECO:0007669"/>
    <property type="project" value="UniProtKB-SubCell"/>
</dbReference>
<keyword evidence="3" id="KW-0547">Nucleotide-binding</keyword>